<dbReference type="PRINTS" id="PR00367">
    <property type="entry name" value="ETHRSPELEMNT"/>
</dbReference>
<dbReference type="Proteomes" id="UP001652623">
    <property type="component" value="Chromosome 8"/>
</dbReference>
<dbReference type="GeneID" id="125421651"/>
<feature type="compositionally biased region" description="Low complexity" evidence="9">
    <location>
        <begin position="90"/>
        <end position="99"/>
    </location>
</feature>
<evidence type="ECO:0000259" key="10">
    <source>
        <dbReference type="PROSITE" id="PS51032"/>
    </source>
</evidence>
<gene>
    <name evidence="12" type="primary">LOC125421651</name>
</gene>
<dbReference type="InterPro" id="IPR036955">
    <property type="entry name" value="AP2/ERF_dom_sf"/>
</dbReference>
<feature type="domain" description="AP2/ERF" evidence="10">
    <location>
        <begin position="121"/>
        <end position="179"/>
    </location>
</feature>
<keyword evidence="3" id="KW-0805">Transcription regulation</keyword>
<keyword evidence="5" id="KW-0010">Activator</keyword>
<evidence type="ECO:0000313" key="12">
    <source>
        <dbReference type="RefSeq" id="XP_048326891.1"/>
    </source>
</evidence>
<keyword evidence="2" id="KW-0936">Ethylene signaling pathway</keyword>
<dbReference type="InterPro" id="IPR044808">
    <property type="entry name" value="ERF_plant"/>
</dbReference>
<evidence type="ECO:0000256" key="3">
    <source>
        <dbReference type="ARBA" id="ARBA00023015"/>
    </source>
</evidence>
<protein>
    <submittedName>
        <fullName evidence="12">Ethylene-responsive transcription factor ERF107-like</fullName>
    </submittedName>
</protein>
<feature type="region of interest" description="Disordered" evidence="9">
    <location>
        <begin position="90"/>
        <end position="125"/>
    </location>
</feature>
<organism evidence="11 12">
    <name type="scientific">Ziziphus jujuba</name>
    <name type="common">Chinese jujube</name>
    <name type="synonym">Ziziphus sativa</name>
    <dbReference type="NCBI Taxonomy" id="326968"/>
    <lineage>
        <taxon>Eukaryota</taxon>
        <taxon>Viridiplantae</taxon>
        <taxon>Streptophyta</taxon>
        <taxon>Embryophyta</taxon>
        <taxon>Tracheophyta</taxon>
        <taxon>Spermatophyta</taxon>
        <taxon>Magnoliopsida</taxon>
        <taxon>eudicotyledons</taxon>
        <taxon>Gunneridae</taxon>
        <taxon>Pentapetalae</taxon>
        <taxon>rosids</taxon>
        <taxon>fabids</taxon>
        <taxon>Rosales</taxon>
        <taxon>Rhamnaceae</taxon>
        <taxon>Paliureae</taxon>
        <taxon>Ziziphus</taxon>
    </lineage>
</organism>
<evidence type="ECO:0000256" key="1">
    <source>
        <dbReference type="ARBA" id="ARBA00004123"/>
    </source>
</evidence>
<feature type="compositionally biased region" description="Low complexity" evidence="9">
    <location>
        <begin position="50"/>
        <end position="64"/>
    </location>
</feature>
<feature type="compositionally biased region" description="Low complexity" evidence="9">
    <location>
        <begin position="106"/>
        <end position="116"/>
    </location>
</feature>
<keyword evidence="7" id="KW-0539">Nucleus</keyword>
<feature type="region of interest" description="Disordered" evidence="9">
    <location>
        <begin position="33"/>
        <end position="67"/>
    </location>
</feature>
<keyword evidence="4" id="KW-0238">DNA-binding</keyword>
<dbReference type="Pfam" id="PF00847">
    <property type="entry name" value="AP2"/>
    <property type="match status" value="1"/>
</dbReference>
<evidence type="ECO:0000256" key="8">
    <source>
        <dbReference type="ARBA" id="ARBA00024343"/>
    </source>
</evidence>
<dbReference type="RefSeq" id="XP_048326891.1">
    <property type="nucleotide sequence ID" value="XM_048470934.2"/>
</dbReference>
<reference evidence="12" key="1">
    <citation type="submission" date="2025-08" db="UniProtKB">
        <authorList>
            <consortium name="RefSeq"/>
        </authorList>
    </citation>
    <scope>IDENTIFICATION</scope>
    <source>
        <tissue evidence="12">Seedling</tissue>
    </source>
</reference>
<evidence type="ECO:0000256" key="5">
    <source>
        <dbReference type="ARBA" id="ARBA00023159"/>
    </source>
</evidence>
<evidence type="ECO:0000256" key="4">
    <source>
        <dbReference type="ARBA" id="ARBA00023125"/>
    </source>
</evidence>
<dbReference type="CDD" id="cd00018">
    <property type="entry name" value="AP2"/>
    <property type="match status" value="1"/>
</dbReference>
<evidence type="ECO:0000256" key="7">
    <source>
        <dbReference type="ARBA" id="ARBA00023242"/>
    </source>
</evidence>
<dbReference type="InterPro" id="IPR016177">
    <property type="entry name" value="DNA-bd_dom_sf"/>
</dbReference>
<dbReference type="SUPFAM" id="SSF54171">
    <property type="entry name" value="DNA-binding domain"/>
    <property type="match status" value="1"/>
</dbReference>
<dbReference type="PANTHER" id="PTHR31190">
    <property type="entry name" value="DNA-BINDING DOMAIN"/>
    <property type="match status" value="1"/>
</dbReference>
<evidence type="ECO:0000313" key="11">
    <source>
        <dbReference type="Proteomes" id="UP001652623"/>
    </source>
</evidence>
<accession>A0ABM3IEP9</accession>
<proteinExistence type="inferred from homology"/>
<dbReference type="InterPro" id="IPR001471">
    <property type="entry name" value="AP2/ERF_dom"/>
</dbReference>
<comment type="similarity">
    <text evidence="8">Belongs to the AP2/ERF transcription factor family. ERF subfamily.</text>
</comment>
<evidence type="ECO:0000256" key="2">
    <source>
        <dbReference type="ARBA" id="ARBA00022745"/>
    </source>
</evidence>
<dbReference type="Gene3D" id="3.30.730.10">
    <property type="entry name" value="AP2/ERF domain"/>
    <property type="match status" value="1"/>
</dbReference>
<dbReference type="SMART" id="SM00380">
    <property type="entry name" value="AP2"/>
    <property type="match status" value="1"/>
</dbReference>
<comment type="subcellular location">
    <subcellularLocation>
        <location evidence="1">Nucleus</location>
    </subcellularLocation>
</comment>
<keyword evidence="11" id="KW-1185">Reference proteome</keyword>
<keyword evidence="6" id="KW-0804">Transcription</keyword>
<sequence>MATLNESYMLEQIRRHLLSDFTSMDDFATSLRNTDIPSSSLFHPVKPEYSQSESEPNSPISNPNRHFKLDFSYSETKPKIEEELGSVKDLVGSSSSSKHGVGGGRSTSSSASSSGDGEQRHYRGVRRRPWGKFAAEIRDPSRKGSRIWLGTFDTDVDAAKAYDCAAFKMRGRKAILNFPLEAGKSIEPPENTSRKRRRVKREEAEEILEPEVLEAESWVIWGGDDGVVVN</sequence>
<evidence type="ECO:0000256" key="6">
    <source>
        <dbReference type="ARBA" id="ARBA00023163"/>
    </source>
</evidence>
<dbReference type="PANTHER" id="PTHR31190:SF499">
    <property type="entry name" value="ETHYLENE-RESPONSIVE TRANSCRIPTION FACTOR ERF105"/>
    <property type="match status" value="1"/>
</dbReference>
<dbReference type="PROSITE" id="PS51032">
    <property type="entry name" value="AP2_ERF"/>
    <property type="match status" value="1"/>
</dbReference>
<name>A0ABM3IEP9_ZIZJJ</name>
<evidence type="ECO:0000256" key="9">
    <source>
        <dbReference type="SAM" id="MobiDB-lite"/>
    </source>
</evidence>